<name>A0A2A3LYX7_PSEDL</name>
<reference evidence="1 2" key="1">
    <citation type="submission" date="2017-09" db="EMBL/GenBank/DDBJ databases">
        <authorList>
            <person name="Ehlers B."/>
            <person name="Leendertz F.H."/>
        </authorList>
    </citation>
    <scope>NUCLEOTIDE SEQUENCE [LARGE SCALE GENOMIC DNA]</scope>
    <source>
        <strain evidence="1 2">DJ-1</strain>
    </source>
</reference>
<sequence length="247" mass="26411">MDGTGWAGVRGRARFHRYGAFLQLVGSLWERVHPRSRRCGGWHRLGRCSRARPLPQVWRIPSAGGVPVGAGSPAKQAMRWMAPAGPVFAGAPAPTGMAHSFSWWGPSGSGHAREAGDAVEGTGWAGVRGRARSHRYGAFLQLVGSLWERVYPRSRRCGGWHRLRRCSRARPLPQVWRIPSAGGVPVGAGSPAKQAMRWMAPAAPVFAGAPAPTGMEHFFSWWGPCGSGFTREAGDAVDGTGCAGVRG</sequence>
<dbReference type="Proteomes" id="UP000218102">
    <property type="component" value="Unassembled WGS sequence"/>
</dbReference>
<evidence type="ECO:0000313" key="1">
    <source>
        <dbReference type="EMBL" id="PBJ92711.1"/>
    </source>
</evidence>
<dbReference type="AlphaFoldDB" id="A0A2A3LYX7"/>
<evidence type="ECO:0000313" key="2">
    <source>
        <dbReference type="Proteomes" id="UP000218102"/>
    </source>
</evidence>
<gene>
    <name evidence="1" type="ORF">CMV24_25895</name>
</gene>
<proteinExistence type="predicted"/>
<comment type="caution">
    <text evidence="1">The sequence shown here is derived from an EMBL/GenBank/DDBJ whole genome shotgun (WGS) entry which is preliminary data.</text>
</comment>
<organism evidence="1 2">
    <name type="scientific">Pseudomonas plecoglossicida</name>
    <dbReference type="NCBI Taxonomy" id="70775"/>
    <lineage>
        <taxon>Bacteria</taxon>
        <taxon>Pseudomonadati</taxon>
        <taxon>Pseudomonadota</taxon>
        <taxon>Gammaproteobacteria</taxon>
        <taxon>Pseudomonadales</taxon>
        <taxon>Pseudomonadaceae</taxon>
        <taxon>Pseudomonas</taxon>
    </lineage>
</organism>
<protein>
    <submittedName>
        <fullName evidence="1">Uncharacterized protein</fullName>
    </submittedName>
</protein>
<dbReference type="EMBL" id="NTME01000041">
    <property type="protein sequence ID" value="PBJ92711.1"/>
    <property type="molecule type" value="Genomic_DNA"/>
</dbReference>
<accession>A0A2A3LYX7</accession>